<proteinExistence type="predicted"/>
<dbReference type="EMBL" id="MU157899">
    <property type="protein sequence ID" value="KAF9524384.1"/>
    <property type="molecule type" value="Genomic_DNA"/>
</dbReference>
<dbReference type="Proteomes" id="UP000807306">
    <property type="component" value="Unassembled WGS sequence"/>
</dbReference>
<evidence type="ECO:0000313" key="1">
    <source>
        <dbReference type="EMBL" id="KAF9524384.1"/>
    </source>
</evidence>
<comment type="caution">
    <text evidence="1">The sequence shown here is derived from an EMBL/GenBank/DDBJ whole genome shotgun (WGS) entry which is preliminary data.</text>
</comment>
<keyword evidence="2" id="KW-1185">Reference proteome</keyword>
<reference evidence="1" key="1">
    <citation type="submission" date="2020-11" db="EMBL/GenBank/DDBJ databases">
        <authorList>
            <consortium name="DOE Joint Genome Institute"/>
            <person name="Ahrendt S."/>
            <person name="Riley R."/>
            <person name="Andreopoulos W."/>
            <person name="Labutti K."/>
            <person name="Pangilinan J."/>
            <person name="Ruiz-Duenas F.J."/>
            <person name="Barrasa J.M."/>
            <person name="Sanchez-Garcia M."/>
            <person name="Camarero S."/>
            <person name="Miyauchi S."/>
            <person name="Serrano A."/>
            <person name="Linde D."/>
            <person name="Babiker R."/>
            <person name="Drula E."/>
            <person name="Ayuso-Fernandez I."/>
            <person name="Pacheco R."/>
            <person name="Padilla G."/>
            <person name="Ferreira P."/>
            <person name="Barriuso J."/>
            <person name="Kellner H."/>
            <person name="Castanera R."/>
            <person name="Alfaro M."/>
            <person name="Ramirez L."/>
            <person name="Pisabarro A.G."/>
            <person name="Kuo A."/>
            <person name="Tritt A."/>
            <person name="Lipzen A."/>
            <person name="He G."/>
            <person name="Yan M."/>
            <person name="Ng V."/>
            <person name="Cullen D."/>
            <person name="Martin F."/>
            <person name="Rosso M.-N."/>
            <person name="Henrissat B."/>
            <person name="Hibbett D."/>
            <person name="Martinez A.T."/>
            <person name="Grigoriev I.V."/>
        </authorList>
    </citation>
    <scope>NUCLEOTIDE SEQUENCE</scope>
    <source>
        <strain evidence="1">CBS 506.95</strain>
    </source>
</reference>
<organism evidence="1 2">
    <name type="scientific">Crepidotus variabilis</name>
    <dbReference type="NCBI Taxonomy" id="179855"/>
    <lineage>
        <taxon>Eukaryota</taxon>
        <taxon>Fungi</taxon>
        <taxon>Dikarya</taxon>
        <taxon>Basidiomycota</taxon>
        <taxon>Agaricomycotina</taxon>
        <taxon>Agaricomycetes</taxon>
        <taxon>Agaricomycetidae</taxon>
        <taxon>Agaricales</taxon>
        <taxon>Agaricineae</taxon>
        <taxon>Crepidotaceae</taxon>
        <taxon>Crepidotus</taxon>
    </lineage>
</organism>
<evidence type="ECO:0000313" key="2">
    <source>
        <dbReference type="Proteomes" id="UP000807306"/>
    </source>
</evidence>
<gene>
    <name evidence="1" type="ORF">CPB83DRAFT_861269</name>
</gene>
<accession>A0A9P6E8C1</accession>
<sequence>MDFRDENQRKDLLNALSSPQFSSVPNIEIVIQLIGTESIDVDVPFLINFPSQVSLECPKIQVAIRRIENFDDEGSF</sequence>
<name>A0A9P6E8C1_9AGAR</name>
<protein>
    <submittedName>
        <fullName evidence="1">Uncharacterized protein</fullName>
    </submittedName>
</protein>
<dbReference type="AlphaFoldDB" id="A0A9P6E8C1"/>